<sequence>MIAGDGWRRVHGIWAQKTRDLGTEVQGSCRSKGRVREQGGAEQGWFAVSKGAQRCRASAGARLGLNIGYGLYL</sequence>
<dbReference type="EMBL" id="BPVZ01000003">
    <property type="protein sequence ID" value="GKU89508.1"/>
    <property type="molecule type" value="Genomic_DNA"/>
</dbReference>
<keyword evidence="2" id="KW-1185">Reference proteome</keyword>
<organism evidence="1 2">
    <name type="scientific">Rubroshorea leprosula</name>
    <dbReference type="NCBI Taxonomy" id="152421"/>
    <lineage>
        <taxon>Eukaryota</taxon>
        <taxon>Viridiplantae</taxon>
        <taxon>Streptophyta</taxon>
        <taxon>Embryophyta</taxon>
        <taxon>Tracheophyta</taxon>
        <taxon>Spermatophyta</taxon>
        <taxon>Magnoliopsida</taxon>
        <taxon>eudicotyledons</taxon>
        <taxon>Gunneridae</taxon>
        <taxon>Pentapetalae</taxon>
        <taxon>rosids</taxon>
        <taxon>malvids</taxon>
        <taxon>Malvales</taxon>
        <taxon>Dipterocarpaceae</taxon>
        <taxon>Rubroshorea</taxon>
    </lineage>
</organism>
<gene>
    <name evidence="1" type="ORF">SLEP1_g3637</name>
</gene>
<dbReference type="AlphaFoldDB" id="A0AAV5HLJ6"/>
<name>A0AAV5HLJ6_9ROSI</name>
<evidence type="ECO:0000313" key="1">
    <source>
        <dbReference type="EMBL" id="GKU89508.1"/>
    </source>
</evidence>
<accession>A0AAV5HLJ6</accession>
<comment type="caution">
    <text evidence="1">The sequence shown here is derived from an EMBL/GenBank/DDBJ whole genome shotgun (WGS) entry which is preliminary data.</text>
</comment>
<protein>
    <submittedName>
        <fullName evidence="1">Uncharacterized protein</fullName>
    </submittedName>
</protein>
<proteinExistence type="predicted"/>
<evidence type="ECO:0000313" key="2">
    <source>
        <dbReference type="Proteomes" id="UP001054252"/>
    </source>
</evidence>
<reference evidence="1 2" key="1">
    <citation type="journal article" date="2021" name="Commun. Biol.">
        <title>The genome of Shorea leprosula (Dipterocarpaceae) highlights the ecological relevance of drought in aseasonal tropical rainforests.</title>
        <authorList>
            <person name="Ng K.K.S."/>
            <person name="Kobayashi M.J."/>
            <person name="Fawcett J.A."/>
            <person name="Hatakeyama M."/>
            <person name="Paape T."/>
            <person name="Ng C.H."/>
            <person name="Ang C.C."/>
            <person name="Tnah L.H."/>
            <person name="Lee C.T."/>
            <person name="Nishiyama T."/>
            <person name="Sese J."/>
            <person name="O'Brien M.J."/>
            <person name="Copetti D."/>
            <person name="Mohd Noor M.I."/>
            <person name="Ong R.C."/>
            <person name="Putra M."/>
            <person name="Sireger I.Z."/>
            <person name="Indrioko S."/>
            <person name="Kosugi Y."/>
            <person name="Izuno A."/>
            <person name="Isagi Y."/>
            <person name="Lee S.L."/>
            <person name="Shimizu K.K."/>
        </authorList>
    </citation>
    <scope>NUCLEOTIDE SEQUENCE [LARGE SCALE GENOMIC DNA]</scope>
    <source>
        <strain evidence="1">214</strain>
    </source>
</reference>
<dbReference type="Proteomes" id="UP001054252">
    <property type="component" value="Unassembled WGS sequence"/>
</dbReference>